<dbReference type="GO" id="GO:0006412">
    <property type="term" value="P:translation"/>
    <property type="evidence" value="ECO:0007669"/>
    <property type="project" value="InterPro"/>
</dbReference>
<evidence type="ECO:0000256" key="2">
    <source>
        <dbReference type="ARBA" id="ARBA00022980"/>
    </source>
</evidence>
<organism evidence="4">
    <name type="scientific">Histiona aroides</name>
    <name type="common">Flagellate</name>
    <dbReference type="NCBI Taxonomy" id="392300"/>
    <lineage>
        <taxon>Eukaryota</taxon>
        <taxon>Discoba</taxon>
        <taxon>Jakobida</taxon>
        <taxon>Histionina</taxon>
        <taxon>Histionidae</taxon>
        <taxon>Histiona</taxon>
    </lineage>
</organism>
<geneLocation type="mitochondrion" evidence="4"/>
<dbReference type="Pfam" id="PF01245">
    <property type="entry name" value="Ribosomal_L19"/>
    <property type="match status" value="1"/>
</dbReference>
<protein>
    <submittedName>
        <fullName evidence="4">Ribosomal protein L19</fullName>
    </submittedName>
</protein>
<dbReference type="AlphaFoldDB" id="M4QCZ7"/>
<proteinExistence type="inferred from homology"/>
<keyword evidence="2 4" id="KW-0689">Ribosomal protein</keyword>
<accession>M4QCZ7</accession>
<dbReference type="PANTHER" id="PTHR15680:SF9">
    <property type="entry name" value="LARGE RIBOSOMAL SUBUNIT PROTEIN BL19M"/>
    <property type="match status" value="1"/>
</dbReference>
<evidence type="ECO:0000256" key="1">
    <source>
        <dbReference type="ARBA" id="ARBA00005781"/>
    </source>
</evidence>
<dbReference type="GO" id="GO:0003735">
    <property type="term" value="F:structural constituent of ribosome"/>
    <property type="evidence" value="ECO:0007669"/>
    <property type="project" value="InterPro"/>
</dbReference>
<evidence type="ECO:0000256" key="3">
    <source>
        <dbReference type="ARBA" id="ARBA00023274"/>
    </source>
</evidence>
<reference evidence="4" key="2">
    <citation type="journal article" date="2006" name="RNA">
        <title>Hybrid E. coli--Mitochondrial ribonuclease P RNAs are catalytically active.</title>
        <authorList>
            <person name="Seif E."/>
            <person name="Cadieux A."/>
            <person name="Lang B.F."/>
        </authorList>
    </citation>
    <scope>NUCLEOTIDE SEQUENCE</scope>
    <source>
        <strain evidence="4">ATCC 50634</strain>
    </source>
</reference>
<dbReference type="InterPro" id="IPR001857">
    <property type="entry name" value="Ribosomal_bL19"/>
</dbReference>
<dbReference type="EMBL" id="KC353353">
    <property type="protein sequence ID" value="AGH24065.1"/>
    <property type="molecule type" value="Genomic_DNA"/>
</dbReference>
<keyword evidence="3" id="KW-0687">Ribonucleoprotein</keyword>
<sequence length="113" mass="12804">MINLIEQLRLEANAKNKKKDLSIQAGDIVSITTLQYKNAKRKQVTKGICISNTKRVGYTTIRLRNVVAGEAVEQTYILESPIVNQVDVIGKTKGHQRAKKYYIRDKNKSESKV</sequence>
<reference evidence="4" key="1">
    <citation type="journal article" date="2004" name="RNA">
        <title>Mitochondrial 3' tRNA editing in the jakobid Seculamonas ecuadoriensis: a novel mechanism and implications for tRNA processing.</title>
        <authorList>
            <person name="Leigh J."/>
            <person name="Lang B.F."/>
        </authorList>
    </citation>
    <scope>NUCLEOTIDE SEQUENCE</scope>
    <source>
        <strain evidence="4">ATCC 50634</strain>
    </source>
</reference>
<evidence type="ECO:0000313" key="4">
    <source>
        <dbReference type="EMBL" id="AGH24065.1"/>
    </source>
</evidence>
<reference evidence="4" key="3">
    <citation type="journal article" date="2013" name="Genome Biol. Evol.">
        <title>Strikingly bacteria-like and gene-rich mitochondrial genomes throughout jakobid protists.</title>
        <authorList>
            <person name="Burger G."/>
            <person name="Gray M.W."/>
            <person name="Forget L."/>
            <person name="Lang B.F."/>
        </authorList>
    </citation>
    <scope>NUCLEOTIDE SEQUENCE</scope>
    <source>
        <strain evidence="4">ATCC 50634</strain>
    </source>
</reference>
<name>M4QCZ7_HISAR</name>
<comment type="similarity">
    <text evidence="1">Belongs to the bacterial ribosomal protein bL19 family.</text>
</comment>
<keyword evidence="4" id="KW-0496">Mitochondrion</keyword>
<dbReference type="GO" id="GO:0005762">
    <property type="term" value="C:mitochondrial large ribosomal subunit"/>
    <property type="evidence" value="ECO:0007669"/>
    <property type="project" value="TreeGrafter"/>
</dbReference>
<dbReference type="GeneID" id="16029369"/>
<dbReference type="PANTHER" id="PTHR15680">
    <property type="entry name" value="RIBOSOMAL PROTEIN L19"/>
    <property type="match status" value="1"/>
</dbReference>
<dbReference type="InterPro" id="IPR038657">
    <property type="entry name" value="Ribosomal_bL19_sf"/>
</dbReference>
<dbReference type="InterPro" id="IPR008991">
    <property type="entry name" value="Translation_prot_SH3-like_sf"/>
</dbReference>
<dbReference type="Gene3D" id="2.30.30.790">
    <property type="match status" value="1"/>
</dbReference>
<dbReference type="RefSeq" id="YP_007890571.1">
    <property type="nucleotide sequence ID" value="NC_021125.1"/>
</dbReference>
<gene>
    <name evidence="4" type="primary">rpl19</name>
</gene>
<dbReference type="SUPFAM" id="SSF50104">
    <property type="entry name" value="Translation proteins SH3-like domain"/>
    <property type="match status" value="1"/>
</dbReference>